<reference evidence="2 3" key="1">
    <citation type="submission" date="2017-02" db="EMBL/GenBank/DDBJ databases">
        <authorList>
            <person name="Peterson S.W."/>
        </authorList>
    </citation>
    <scope>NUCLEOTIDE SEQUENCE [LARGE SCALE GENOMIC DNA]</scope>
    <source>
        <strain evidence="2 3">S285</strain>
    </source>
</reference>
<dbReference type="Proteomes" id="UP000193978">
    <property type="component" value="Chromosome"/>
</dbReference>
<feature type="region of interest" description="Disordered" evidence="1">
    <location>
        <begin position="40"/>
        <end position="67"/>
    </location>
</feature>
<feature type="compositionally biased region" description="Polar residues" evidence="1">
    <location>
        <begin position="45"/>
        <end position="55"/>
    </location>
</feature>
<keyword evidence="3" id="KW-1185">Reference proteome</keyword>
<proteinExistence type="predicted"/>
<dbReference type="EMBL" id="CP019948">
    <property type="protein sequence ID" value="ARN81108.1"/>
    <property type="molecule type" value="Genomic_DNA"/>
</dbReference>
<dbReference type="AlphaFoldDB" id="A0A1W6MU34"/>
<organism evidence="2 3">
    <name type="scientific">Methylocystis bryophila</name>
    <dbReference type="NCBI Taxonomy" id="655015"/>
    <lineage>
        <taxon>Bacteria</taxon>
        <taxon>Pseudomonadati</taxon>
        <taxon>Pseudomonadota</taxon>
        <taxon>Alphaproteobacteria</taxon>
        <taxon>Hyphomicrobiales</taxon>
        <taxon>Methylocystaceae</taxon>
        <taxon>Methylocystis</taxon>
    </lineage>
</organism>
<evidence type="ECO:0000313" key="2">
    <source>
        <dbReference type="EMBL" id="ARN81108.1"/>
    </source>
</evidence>
<feature type="region of interest" description="Disordered" evidence="1">
    <location>
        <begin position="1"/>
        <end position="23"/>
    </location>
</feature>
<gene>
    <name evidence="2" type="ORF">B1812_08485</name>
</gene>
<accession>A0A1W6MU34</accession>
<sequence>MATRTSRKGCNSDEGRFEIGDRSSRSSIVLARDQFEMPAFIAPPTGSSPESSFATFTKGASAPNLVT</sequence>
<feature type="compositionally biased region" description="Basic and acidic residues" evidence="1">
    <location>
        <begin position="10"/>
        <end position="23"/>
    </location>
</feature>
<evidence type="ECO:0000313" key="3">
    <source>
        <dbReference type="Proteomes" id="UP000193978"/>
    </source>
</evidence>
<protein>
    <submittedName>
        <fullName evidence="2">Uncharacterized protein</fullName>
    </submittedName>
</protein>
<evidence type="ECO:0000256" key="1">
    <source>
        <dbReference type="SAM" id="MobiDB-lite"/>
    </source>
</evidence>
<dbReference type="KEGG" id="mbry:B1812_08485"/>
<name>A0A1W6MU34_9HYPH</name>